<dbReference type="PROSITE" id="PS50994">
    <property type="entry name" value="INTEGRASE"/>
    <property type="match status" value="1"/>
</dbReference>
<dbReference type="PANTHER" id="PTHR37984">
    <property type="entry name" value="PROTEIN CBG26694"/>
    <property type="match status" value="1"/>
</dbReference>
<dbReference type="PANTHER" id="PTHR37984:SF5">
    <property type="entry name" value="PROTEIN NYNRIN-LIKE"/>
    <property type="match status" value="1"/>
</dbReference>
<protein>
    <recommendedName>
        <fullName evidence="1">RNA-directed DNA polymerase</fullName>
        <ecNumber evidence="1">2.7.7.49</ecNumber>
    </recommendedName>
</protein>
<feature type="domain" description="Integrase catalytic" evidence="3">
    <location>
        <begin position="106"/>
        <end position="267"/>
    </location>
</feature>
<dbReference type="SUPFAM" id="SSF53098">
    <property type="entry name" value="Ribonuclease H-like"/>
    <property type="match status" value="1"/>
</dbReference>
<evidence type="ECO:0000313" key="4">
    <source>
        <dbReference type="Proteomes" id="UP000695022"/>
    </source>
</evidence>
<evidence type="ECO:0000259" key="3">
    <source>
        <dbReference type="PROSITE" id="PS50994"/>
    </source>
</evidence>
<keyword evidence="4" id="KW-1185">Reference proteome</keyword>
<dbReference type="Gene3D" id="3.30.420.10">
    <property type="entry name" value="Ribonuclease H-like superfamily/Ribonuclease H"/>
    <property type="match status" value="1"/>
</dbReference>
<reference evidence="5" key="1">
    <citation type="submission" date="2025-08" db="UniProtKB">
        <authorList>
            <consortium name="RefSeq"/>
        </authorList>
    </citation>
    <scope>IDENTIFICATION</scope>
</reference>
<dbReference type="RefSeq" id="XP_014669749.1">
    <property type="nucleotide sequence ID" value="XM_014814263.1"/>
</dbReference>
<feature type="compositionally biased region" description="Basic residues" evidence="2">
    <location>
        <begin position="396"/>
        <end position="405"/>
    </location>
</feature>
<dbReference type="GeneID" id="106810810"/>
<accession>A0ABM1EC28</accession>
<sequence length="414" mass="48150">MTGWPTSKRHIDPELGRYRTYQDEITVIDGIAYRGQRIIVPSKLRHEMLQIIHESHLGMVKCKRRARDLLYWPSMNDDIEQMITRCKVCLENRRANCKEPLIPHGVPRSPWAEVGADLFHFRQRDYLICVDYYSKYPEIVLLDNEKSRATINAFKSIFARHGIPDTVFSDNGPQFSSKEFRDYAKDWGFVHDTSSPRYPQSNGQAERYVQTVKNMLKKAEAAGGDIYLALMAYRDTPLEGVDKSPSQLLMGRRLKTRLPVTKSVLKPSVDWSGEDHARLRARQKVYKKHYDRTTKPLTLLTPGEVVRYRKAERTPWEPAKVNNVYDAQNRSYILDVNGKQLRRNRRDIIQTGERTVPEPVHEIEEEMQNTVEDQSPQRVASSETNRVSASGEAKQQVRRSGRITRRPAYLRDYE</sequence>
<dbReference type="Pfam" id="PF17921">
    <property type="entry name" value="Integrase_H2C2"/>
    <property type="match status" value="1"/>
</dbReference>
<gene>
    <name evidence="5" type="primary">LOC106810810</name>
</gene>
<dbReference type="EC" id="2.7.7.49" evidence="1"/>
<proteinExistence type="predicted"/>
<dbReference type="Gene3D" id="1.10.340.70">
    <property type="match status" value="1"/>
</dbReference>
<dbReference type="InterPro" id="IPR050951">
    <property type="entry name" value="Retrovirus_Pol_polyprotein"/>
</dbReference>
<dbReference type="InterPro" id="IPR001584">
    <property type="entry name" value="Integrase_cat-core"/>
</dbReference>
<dbReference type="InterPro" id="IPR041588">
    <property type="entry name" value="Integrase_H2C2"/>
</dbReference>
<feature type="compositionally biased region" description="Polar residues" evidence="2">
    <location>
        <begin position="368"/>
        <end position="388"/>
    </location>
</feature>
<organism evidence="4 5">
    <name type="scientific">Priapulus caudatus</name>
    <name type="common">Priapulid worm</name>
    <dbReference type="NCBI Taxonomy" id="37621"/>
    <lineage>
        <taxon>Eukaryota</taxon>
        <taxon>Metazoa</taxon>
        <taxon>Ecdysozoa</taxon>
        <taxon>Scalidophora</taxon>
        <taxon>Priapulida</taxon>
        <taxon>Priapulimorpha</taxon>
        <taxon>Priapulimorphida</taxon>
        <taxon>Priapulidae</taxon>
        <taxon>Priapulus</taxon>
    </lineage>
</organism>
<evidence type="ECO:0000256" key="1">
    <source>
        <dbReference type="ARBA" id="ARBA00012493"/>
    </source>
</evidence>
<evidence type="ECO:0000256" key="2">
    <source>
        <dbReference type="SAM" id="MobiDB-lite"/>
    </source>
</evidence>
<dbReference type="Pfam" id="PF00665">
    <property type="entry name" value="rve"/>
    <property type="match status" value="1"/>
</dbReference>
<dbReference type="InterPro" id="IPR036397">
    <property type="entry name" value="RNaseH_sf"/>
</dbReference>
<evidence type="ECO:0000313" key="5">
    <source>
        <dbReference type="RefSeq" id="XP_014669749.1"/>
    </source>
</evidence>
<name>A0ABM1EC28_PRICU</name>
<dbReference type="Proteomes" id="UP000695022">
    <property type="component" value="Unplaced"/>
</dbReference>
<dbReference type="InterPro" id="IPR012337">
    <property type="entry name" value="RNaseH-like_sf"/>
</dbReference>
<feature type="region of interest" description="Disordered" evidence="2">
    <location>
        <begin position="366"/>
        <end position="414"/>
    </location>
</feature>